<evidence type="ECO:0000256" key="1">
    <source>
        <dbReference type="SAM" id="Coils"/>
    </source>
</evidence>
<reference evidence="3" key="1">
    <citation type="submission" date="2021-04" db="EMBL/GenBank/DDBJ databases">
        <authorList>
            <person name="Tunstrom K."/>
        </authorList>
    </citation>
    <scope>NUCLEOTIDE SEQUENCE</scope>
</reference>
<keyword evidence="4" id="KW-1185">Reference proteome</keyword>
<comment type="caution">
    <text evidence="3">The sequence shown here is derived from an EMBL/GenBank/DDBJ whole genome shotgun (WGS) entry which is preliminary data.</text>
</comment>
<dbReference type="Proteomes" id="UP000691718">
    <property type="component" value="Unassembled WGS sequence"/>
</dbReference>
<dbReference type="PANTHER" id="PTHR47331:SF1">
    <property type="entry name" value="GAG-LIKE PROTEIN"/>
    <property type="match status" value="1"/>
</dbReference>
<dbReference type="InterPro" id="IPR008042">
    <property type="entry name" value="Retrotrans_Pao"/>
</dbReference>
<evidence type="ECO:0000313" key="4">
    <source>
        <dbReference type="Proteomes" id="UP000691718"/>
    </source>
</evidence>
<dbReference type="InterPro" id="IPR005312">
    <property type="entry name" value="DUF1759"/>
</dbReference>
<feature type="compositionally biased region" description="Low complexity" evidence="2">
    <location>
        <begin position="214"/>
        <end position="237"/>
    </location>
</feature>
<dbReference type="Pfam" id="PF05380">
    <property type="entry name" value="Peptidase_A17"/>
    <property type="match status" value="1"/>
</dbReference>
<feature type="compositionally biased region" description="Basic and acidic residues" evidence="2">
    <location>
        <begin position="192"/>
        <end position="212"/>
    </location>
</feature>
<dbReference type="EMBL" id="CAJQZP010000987">
    <property type="protein sequence ID" value="CAG5007059.1"/>
    <property type="molecule type" value="Genomic_DNA"/>
</dbReference>
<evidence type="ECO:0000313" key="3">
    <source>
        <dbReference type="EMBL" id="CAG5007059.1"/>
    </source>
</evidence>
<feature type="region of interest" description="Disordered" evidence="2">
    <location>
        <begin position="75"/>
        <end position="131"/>
    </location>
</feature>
<feature type="compositionally biased region" description="Basic and acidic residues" evidence="2">
    <location>
        <begin position="273"/>
        <end position="286"/>
    </location>
</feature>
<gene>
    <name evidence="3" type="ORF">PAPOLLO_LOCUS14851</name>
</gene>
<name>A0A8S3X7D1_PARAO</name>
<protein>
    <submittedName>
        <fullName evidence="3">(apollo) hypothetical protein</fullName>
    </submittedName>
</protein>
<organism evidence="3 4">
    <name type="scientific">Parnassius apollo</name>
    <name type="common">Apollo butterfly</name>
    <name type="synonym">Papilio apollo</name>
    <dbReference type="NCBI Taxonomy" id="110799"/>
    <lineage>
        <taxon>Eukaryota</taxon>
        <taxon>Metazoa</taxon>
        <taxon>Ecdysozoa</taxon>
        <taxon>Arthropoda</taxon>
        <taxon>Hexapoda</taxon>
        <taxon>Insecta</taxon>
        <taxon>Pterygota</taxon>
        <taxon>Neoptera</taxon>
        <taxon>Endopterygota</taxon>
        <taxon>Lepidoptera</taxon>
        <taxon>Glossata</taxon>
        <taxon>Ditrysia</taxon>
        <taxon>Papilionoidea</taxon>
        <taxon>Papilionidae</taxon>
        <taxon>Parnassiinae</taxon>
        <taxon>Parnassini</taxon>
        <taxon>Parnassius</taxon>
        <taxon>Parnassius</taxon>
    </lineage>
</organism>
<feature type="region of interest" description="Disordered" evidence="2">
    <location>
        <begin position="595"/>
        <end position="646"/>
    </location>
</feature>
<accession>A0A8S3X7D1</accession>
<feature type="compositionally biased region" description="Polar residues" evidence="2">
    <location>
        <begin position="238"/>
        <end position="272"/>
    </location>
</feature>
<feature type="coiled-coil region" evidence="1">
    <location>
        <begin position="1013"/>
        <end position="1040"/>
    </location>
</feature>
<keyword evidence="1" id="KW-0175">Coiled coil</keyword>
<dbReference type="Pfam" id="PF03564">
    <property type="entry name" value="DUF1759"/>
    <property type="match status" value="1"/>
</dbReference>
<evidence type="ECO:0000256" key="2">
    <source>
        <dbReference type="SAM" id="MobiDB-lite"/>
    </source>
</evidence>
<feature type="compositionally biased region" description="Basic and acidic residues" evidence="2">
    <location>
        <begin position="623"/>
        <end position="642"/>
    </location>
</feature>
<dbReference type="PANTHER" id="PTHR47331">
    <property type="entry name" value="PHD-TYPE DOMAIN-CONTAINING PROTEIN"/>
    <property type="match status" value="1"/>
</dbReference>
<sequence>MGRVLAWGTYRSQAQVPFEGAHRDQAGLGIFPIGQACSALFSTGRPVVGISCRTTVSGISCRVIRGCKKKKHPPLLLPGEGARGHLTASRPGEGAWTRRHRRLGDEAQHTSRQSNGAKRSGSGTTPSGGAVLSSETALALPLDCFVIFLGGTVPKPFLHSIPARLNPWTAHLGTVGTVRDRRPTITFLQDEEGTRPDREERRNQDKKAKEAEPSGATTATASSGTTPSSGATTDTSTCTWDSGASMATTSNRMDTSGTQASTAQQSVISRSETVVEKVGQRTEEAASSRTVIGHTSDKGSQRELERAQAAAALAKSQLELARLNREEEIDSSEDDEERNTQVEPFVRSWVQQTIMSAPVSVTQPDITDKEACKGSRRKRAEIERNQGNAQKTHASEVSELTEAIVSAIKIAGKDKSSQLHFLQELPVFDGDPGEWIVFKTVFEDTRSQFSGVQNVARLRRALKGTAKEAVKSLLFTLSEPEEIMNALERRFGRVEMLILAEIENVRRLPRLAEDCRNIGSFASRITNVVAIIQALNQPQYLYSPELVNRIVEKLGTMIKFKWFEYRAQHPLEPELQKMAKFLNLLSEQFGTSLSNENVPEKRKRPEFRKQTVHTAKGSVRNRFKSERYERRSNTSERLERRNNKGHNRQVVMITQDKPVSRVTHKCVICNKEHSIVSCYKFKDMNNREKWEAVKKAKVCFQYLSPNHMRLECKGKKCGVKGCRMSHHRMLHRYPNGNTSPQGDEGGKEAQITTVSTVNALACAYIKIIPVELYGPKGKVKTTALLDEGSTMTLIEEWMAQKLAPRGRKEELRIEAVGGKRINDDSSYRLNVKIKGIYSNDLEEISVQTIKSLNLSPQSVSRELLQRCSHLTPIKDELIYERSRPTILIGQDNWHLIVTRELISGGKNLPVASLTKLGWVLHGHISGGIKPIKIVNHISTKKEEDMDKLIKYYFSLESLGVSARKPANDPEERALNILSKTVRRIPNNRYETALLWRTDNECMPSNRAQVESRLFNIEKKLDKNSELKKEYEKQIENLIVNGYAEKANHISISPRTWYLPHFAVTHPQKRKIRIVFDAAARTGGRCLNDALLTGPDLLKSLFGVLLRFREGSVAVMADIREMFLQVKIREEDRDSLRFLWRHKRDAPPEEYRMTPVAEGVGKGELHTFTDASEKAYAAAVYYVITDELGERRITLIAAKARVAPLKPISIPRLELQAALMGSRLAASVIEESKYEISERVFWTDSRTVLAWIKSDPRAFKQFVAHRLAEIEDHSKPCEWRWVPTSQNVADDATRNFPSTFDVSHRWFQGPEFLRKSPDLWPKQVDTINSLETGEEKSPKGVNALRKQEPLSLPDYGRFSSFKIFLGETTRTLQAVEKFKSLRKSVKGPDNAAEKSVMCSNEVLQSRLKDPIARWT</sequence>
<dbReference type="OrthoDB" id="7491853at2759"/>
<feature type="compositionally biased region" description="Polar residues" evidence="2">
    <location>
        <begin position="110"/>
        <end position="127"/>
    </location>
</feature>
<feature type="region of interest" description="Disordered" evidence="2">
    <location>
        <begin position="183"/>
        <end position="301"/>
    </location>
</feature>
<proteinExistence type="predicted"/>